<dbReference type="Pfam" id="PF00939">
    <property type="entry name" value="Na_sulph_symp"/>
    <property type="match status" value="1"/>
</dbReference>
<dbReference type="GO" id="GO:1905039">
    <property type="term" value="P:carboxylic acid transmembrane transport"/>
    <property type="evidence" value="ECO:0007669"/>
    <property type="project" value="UniProtKB-ARBA"/>
</dbReference>
<evidence type="ECO:0000313" key="7">
    <source>
        <dbReference type="EMBL" id="SEH54871.1"/>
    </source>
</evidence>
<dbReference type="STRING" id="1267564.SAMN05192561_10620"/>
<feature type="transmembrane region" description="Helical" evidence="6">
    <location>
        <begin position="140"/>
        <end position="162"/>
    </location>
</feature>
<organism evidence="7 8">
    <name type="scientific">Halopenitus malekzadehii</name>
    <dbReference type="NCBI Taxonomy" id="1267564"/>
    <lineage>
        <taxon>Archaea</taxon>
        <taxon>Methanobacteriati</taxon>
        <taxon>Methanobacteriota</taxon>
        <taxon>Stenosarchaea group</taxon>
        <taxon>Halobacteria</taxon>
        <taxon>Halobacteriales</taxon>
        <taxon>Haloferacaceae</taxon>
        <taxon>Halopenitus</taxon>
    </lineage>
</organism>
<feature type="transmembrane region" description="Helical" evidence="6">
    <location>
        <begin position="424"/>
        <end position="443"/>
    </location>
</feature>
<feature type="transmembrane region" description="Helical" evidence="6">
    <location>
        <begin position="40"/>
        <end position="58"/>
    </location>
</feature>
<feature type="compositionally biased region" description="Acidic residues" evidence="5">
    <location>
        <begin position="273"/>
        <end position="282"/>
    </location>
</feature>
<evidence type="ECO:0000256" key="4">
    <source>
        <dbReference type="ARBA" id="ARBA00023136"/>
    </source>
</evidence>
<feature type="transmembrane region" description="Helical" evidence="6">
    <location>
        <begin position="339"/>
        <end position="358"/>
    </location>
</feature>
<evidence type="ECO:0000256" key="5">
    <source>
        <dbReference type="SAM" id="MobiDB-lite"/>
    </source>
</evidence>
<dbReference type="GO" id="GO:0008514">
    <property type="term" value="F:organic anion transmembrane transporter activity"/>
    <property type="evidence" value="ECO:0007669"/>
    <property type="project" value="UniProtKB-ARBA"/>
</dbReference>
<dbReference type="PANTHER" id="PTHR10283">
    <property type="entry name" value="SOLUTE CARRIER FAMILY 13 MEMBER"/>
    <property type="match status" value="1"/>
</dbReference>
<feature type="transmembrane region" description="Helical" evidence="6">
    <location>
        <begin position="313"/>
        <end position="333"/>
    </location>
</feature>
<comment type="subcellular location">
    <subcellularLocation>
        <location evidence="1">Membrane</location>
        <topology evidence="1">Multi-pass membrane protein</topology>
    </subcellularLocation>
</comment>
<feature type="transmembrane region" description="Helical" evidence="6">
    <location>
        <begin position="397"/>
        <end position="417"/>
    </location>
</feature>
<feature type="transmembrane region" description="Helical" evidence="6">
    <location>
        <begin position="365"/>
        <end position="391"/>
    </location>
</feature>
<sequence>MTESTTSDARSRPTRTEILSIVVACGCLAVAVLFQPPSGLSRSGLIALGIFGFGLVLWQSEAVPHVVTSLLVVGFLYAFGTVSTFEAAATGFASTLFFFFFALLVLGHAISKVGLDARVARRLLASASTPRASFRQTSRYVLALSFLMPSALARMVAFTPIIEEVADIYDLDADHPFRTSSFLLLGQLNPIASMSLMTGGGLPIIGAQLIQTSGYTINWITWALYMIPPAVFIYVVGVISLEWLHPIASDSGRRTTDGDGRAGTDKDGRPETDGDGAVDDPEPITRDQWAVGLVMGATLLSWAASPFLGIPTVLPAIVAVGVLSLPAVGVLDVEDMTEVSWGVLFLIGGMFSLIDVLEATGAFEWLVAVGSAVIPFGAFAPATIVIVLLALVLGIRLLFPSGSACLIVVVPILVTFARTYDLNGLFLSLSAVVVAGSTVLVPLHVPPALLAFNRGHVDTREVFALGVVTILAAIVAIAGAWLVYWPLVEAVL</sequence>
<keyword evidence="4 6" id="KW-0472">Membrane</keyword>
<reference evidence="7 8" key="1">
    <citation type="submission" date="2016-10" db="EMBL/GenBank/DDBJ databases">
        <authorList>
            <person name="de Groot N.N."/>
        </authorList>
    </citation>
    <scope>NUCLEOTIDE SEQUENCE [LARGE SCALE GENOMIC DNA]</scope>
    <source>
        <strain evidence="7 8">IBRC-M10418</strain>
    </source>
</reference>
<feature type="compositionally biased region" description="Basic and acidic residues" evidence="5">
    <location>
        <begin position="252"/>
        <end position="272"/>
    </location>
</feature>
<gene>
    <name evidence="7" type="ORF">SAMN05192561_10620</name>
</gene>
<accession>A0A1H6J3R5</accession>
<evidence type="ECO:0000256" key="3">
    <source>
        <dbReference type="ARBA" id="ARBA00022989"/>
    </source>
</evidence>
<feature type="transmembrane region" description="Helical" evidence="6">
    <location>
        <begin position="182"/>
        <end position="207"/>
    </location>
</feature>
<proteinExistence type="predicted"/>
<dbReference type="PANTHER" id="PTHR10283:SF82">
    <property type="entry name" value="SOLUTE CARRIER FAMILY 13 MEMBER 2"/>
    <property type="match status" value="1"/>
</dbReference>
<keyword evidence="3 6" id="KW-1133">Transmembrane helix</keyword>
<dbReference type="InterPro" id="IPR001898">
    <property type="entry name" value="SLC13A/DASS"/>
</dbReference>
<name>A0A1H6J3R5_9EURY</name>
<dbReference type="EMBL" id="FNWU01000006">
    <property type="protein sequence ID" value="SEH54871.1"/>
    <property type="molecule type" value="Genomic_DNA"/>
</dbReference>
<evidence type="ECO:0000256" key="1">
    <source>
        <dbReference type="ARBA" id="ARBA00004141"/>
    </source>
</evidence>
<feature type="transmembrane region" description="Helical" evidence="6">
    <location>
        <begin position="65"/>
        <end position="85"/>
    </location>
</feature>
<dbReference type="AlphaFoldDB" id="A0A1H6J3R5"/>
<evidence type="ECO:0000256" key="2">
    <source>
        <dbReference type="ARBA" id="ARBA00022692"/>
    </source>
</evidence>
<evidence type="ECO:0000313" key="8">
    <source>
        <dbReference type="Proteomes" id="UP000199215"/>
    </source>
</evidence>
<dbReference type="Proteomes" id="UP000199215">
    <property type="component" value="Unassembled WGS sequence"/>
</dbReference>
<dbReference type="OrthoDB" id="187527at2157"/>
<protein>
    <submittedName>
        <fullName evidence="7">Di-and tricarboxylate transporter</fullName>
    </submittedName>
</protein>
<feature type="transmembrane region" description="Helical" evidence="6">
    <location>
        <begin position="463"/>
        <end position="487"/>
    </location>
</feature>
<feature type="transmembrane region" description="Helical" evidence="6">
    <location>
        <begin position="18"/>
        <end position="34"/>
    </location>
</feature>
<dbReference type="GO" id="GO:0005886">
    <property type="term" value="C:plasma membrane"/>
    <property type="evidence" value="ECO:0007669"/>
    <property type="project" value="TreeGrafter"/>
</dbReference>
<feature type="transmembrane region" description="Helical" evidence="6">
    <location>
        <begin position="219"/>
        <end position="241"/>
    </location>
</feature>
<evidence type="ECO:0000256" key="6">
    <source>
        <dbReference type="SAM" id="Phobius"/>
    </source>
</evidence>
<feature type="transmembrane region" description="Helical" evidence="6">
    <location>
        <begin position="91"/>
        <end position="111"/>
    </location>
</feature>
<keyword evidence="8" id="KW-1185">Reference proteome</keyword>
<keyword evidence="2 6" id="KW-0812">Transmembrane</keyword>
<feature type="region of interest" description="Disordered" evidence="5">
    <location>
        <begin position="252"/>
        <end position="283"/>
    </location>
</feature>
<dbReference type="RefSeq" id="WP_092817189.1">
    <property type="nucleotide sequence ID" value="NZ_FNWU01000006.1"/>
</dbReference>